<evidence type="ECO:0000313" key="1">
    <source>
        <dbReference type="EMBL" id="ARP97618.1"/>
    </source>
</evidence>
<dbReference type="SUPFAM" id="SSF47240">
    <property type="entry name" value="Ferritin-like"/>
    <property type="match status" value="1"/>
</dbReference>
<dbReference type="Pfam" id="PF05974">
    <property type="entry name" value="DUF892"/>
    <property type="match status" value="1"/>
</dbReference>
<dbReference type="OrthoDB" id="7273732at2"/>
<dbReference type="InterPro" id="IPR009078">
    <property type="entry name" value="Ferritin-like_SF"/>
</dbReference>
<reference evidence="1 2" key="1">
    <citation type="submission" date="2017-05" db="EMBL/GenBank/DDBJ databases">
        <title>Complete and WGS of Bordetella genogroups.</title>
        <authorList>
            <person name="Spilker T."/>
            <person name="LiPuma J."/>
        </authorList>
    </citation>
    <scope>NUCLEOTIDE SEQUENCE [LARGE SCALE GENOMIC DNA]</scope>
    <source>
        <strain evidence="1 2">AU7206</strain>
    </source>
</reference>
<dbReference type="STRING" id="463040.CAL15_23440"/>
<dbReference type="InterPro" id="IPR010287">
    <property type="entry name" value="DUF892_YciF-like"/>
</dbReference>
<dbReference type="Gene3D" id="1.20.1260.10">
    <property type="match status" value="1"/>
</dbReference>
<dbReference type="EMBL" id="CP021111">
    <property type="protein sequence ID" value="ARP97618.1"/>
    <property type="molecule type" value="Genomic_DNA"/>
</dbReference>
<accession>A0A1W6ZJL3</accession>
<dbReference type="CDD" id="cd00657">
    <property type="entry name" value="Ferritin_like"/>
    <property type="match status" value="1"/>
</dbReference>
<sequence>MDWLRDAHAMEEQAESMLRGMAGRLEHYPDLRQRIEQHIEETLEQQRLVRECIERRGGDTSTMKDLTGKAMAGMQAMSGMFASDEVVKGGMFSYAFEHMEIAAYRTLIEAAKLLGDTATQQVCERILPQEIAMASWLEHNMGAVTRRFLERADQPDVEAKR</sequence>
<dbReference type="InterPro" id="IPR012347">
    <property type="entry name" value="Ferritin-like"/>
</dbReference>
<dbReference type="KEGG" id="bgm:CAL15_23440"/>
<protein>
    <submittedName>
        <fullName evidence="1">Uncharacterized protein</fullName>
    </submittedName>
</protein>
<dbReference type="AlphaFoldDB" id="A0A1W6ZJL3"/>
<dbReference type="Proteomes" id="UP000194161">
    <property type="component" value="Chromosome"/>
</dbReference>
<organism evidence="1 2">
    <name type="scientific">Bordetella genomosp. 13</name>
    <dbReference type="NCBI Taxonomy" id="463040"/>
    <lineage>
        <taxon>Bacteria</taxon>
        <taxon>Pseudomonadati</taxon>
        <taxon>Pseudomonadota</taxon>
        <taxon>Betaproteobacteria</taxon>
        <taxon>Burkholderiales</taxon>
        <taxon>Alcaligenaceae</taxon>
        <taxon>Bordetella</taxon>
    </lineage>
</organism>
<keyword evidence="2" id="KW-1185">Reference proteome</keyword>
<name>A0A1W6ZJL3_9BORD</name>
<proteinExistence type="predicted"/>
<evidence type="ECO:0000313" key="2">
    <source>
        <dbReference type="Proteomes" id="UP000194161"/>
    </source>
</evidence>
<gene>
    <name evidence="1" type="ORF">CAL15_23440</name>
</gene>